<feature type="transmembrane region" description="Helical" evidence="1">
    <location>
        <begin position="137"/>
        <end position="156"/>
    </location>
</feature>
<proteinExistence type="predicted"/>
<dbReference type="Proteomes" id="UP000516160">
    <property type="component" value="Chromosome"/>
</dbReference>
<keyword evidence="1" id="KW-1133">Transmembrane helix</keyword>
<dbReference type="PANTHER" id="PTHR35804:SF1">
    <property type="entry name" value="LYSINE EXPORTER LYSO"/>
    <property type="match status" value="1"/>
</dbReference>
<evidence type="ECO:0000313" key="2">
    <source>
        <dbReference type="EMBL" id="QNO13722.1"/>
    </source>
</evidence>
<evidence type="ECO:0000256" key="1">
    <source>
        <dbReference type="SAM" id="Phobius"/>
    </source>
</evidence>
<name>A0A7G9W4W0_ALKCA</name>
<keyword evidence="1" id="KW-0472">Membrane</keyword>
<accession>A0A7G9W4W0</accession>
<dbReference type="KEGG" id="acae:HYG86_02585"/>
<keyword evidence="1" id="KW-0812">Transmembrane</keyword>
<evidence type="ECO:0000313" key="3">
    <source>
        <dbReference type="Proteomes" id="UP000516160"/>
    </source>
</evidence>
<dbReference type="EMBL" id="CP058559">
    <property type="protein sequence ID" value="QNO13722.1"/>
    <property type="molecule type" value="Genomic_DNA"/>
</dbReference>
<feature type="transmembrane region" description="Helical" evidence="1">
    <location>
        <begin position="105"/>
        <end position="125"/>
    </location>
</feature>
<reference evidence="2 3" key="1">
    <citation type="submission" date="2020-07" db="EMBL/GenBank/DDBJ databases">
        <title>Alkalicella. sp. LB2 genome.</title>
        <authorList>
            <person name="Postec A."/>
            <person name="Quemeneur M."/>
        </authorList>
    </citation>
    <scope>NUCLEOTIDE SEQUENCE [LARGE SCALE GENOMIC DNA]</scope>
    <source>
        <strain evidence="2 3">LB2</strain>
    </source>
</reference>
<organism evidence="2 3">
    <name type="scientific">Alkalicella caledoniensis</name>
    <dbReference type="NCBI Taxonomy" id="2731377"/>
    <lineage>
        <taxon>Bacteria</taxon>
        <taxon>Bacillati</taxon>
        <taxon>Bacillota</taxon>
        <taxon>Clostridia</taxon>
        <taxon>Eubacteriales</taxon>
        <taxon>Proteinivoracaceae</taxon>
        <taxon>Alkalicella</taxon>
    </lineage>
</organism>
<feature type="transmembrane region" description="Helical" evidence="1">
    <location>
        <begin position="280"/>
        <end position="299"/>
    </location>
</feature>
<keyword evidence="3" id="KW-1185">Reference proteome</keyword>
<protein>
    <submittedName>
        <fullName evidence="2">Lysine exporter LysO family protein</fullName>
    </submittedName>
</protein>
<gene>
    <name evidence="2" type="ORF">HYG86_02585</name>
</gene>
<dbReference type="AlphaFoldDB" id="A0A7G9W4W0"/>
<feature type="transmembrane region" description="Helical" evidence="1">
    <location>
        <begin position="31"/>
        <end position="48"/>
    </location>
</feature>
<dbReference type="Pfam" id="PF03956">
    <property type="entry name" value="Lys_export"/>
    <property type="match status" value="2"/>
</dbReference>
<dbReference type="InterPro" id="IPR005642">
    <property type="entry name" value="LysO"/>
</dbReference>
<feature type="transmembrane region" description="Helical" evidence="1">
    <location>
        <begin position="168"/>
        <end position="189"/>
    </location>
</feature>
<dbReference type="GO" id="GO:0005886">
    <property type="term" value="C:plasma membrane"/>
    <property type="evidence" value="ECO:0007669"/>
    <property type="project" value="TreeGrafter"/>
</dbReference>
<dbReference type="RefSeq" id="WP_213167388.1">
    <property type="nucleotide sequence ID" value="NZ_CP058559.1"/>
</dbReference>
<feature type="transmembrane region" description="Helical" evidence="1">
    <location>
        <begin position="60"/>
        <end position="85"/>
    </location>
</feature>
<dbReference type="GO" id="GO:0015661">
    <property type="term" value="F:L-lysine efflux transmembrane transporter activity"/>
    <property type="evidence" value="ECO:0007669"/>
    <property type="project" value="InterPro"/>
</dbReference>
<sequence length="305" mass="32916">MLIILLFVMAGYLVGQFLLKESAKKLNQTLLNYWLLGLLFVMGVSLTVDREIVSNLQALGLASLIIAFSSVLGSVLLLSLLSPLFKTLITKEDKTAAVHETSNTFLIFILGALVLGAMGGLLLPWELSNFLESTVEYLLYLLLFSVGYDLYCNRHLIGLVKTLGAKVLLIPLAIIIGTLLFSLPSAIFMPYTLGEVGAVASGFGWYSLSSIIISSTYSNTLGIIALLTNVFREVIAFIVTPLVPKILPKISGIAPAGATSMDTLLPLISKSCGSEYTVPALVSGIIISSTVYLLVPFFIEMAHRF</sequence>
<dbReference type="PANTHER" id="PTHR35804">
    <property type="entry name" value="LYSINE EXPORTER LYSO"/>
    <property type="match status" value="1"/>
</dbReference>
<feature type="transmembrane region" description="Helical" evidence="1">
    <location>
        <begin position="196"/>
        <end position="217"/>
    </location>
</feature>